<gene>
    <name evidence="2" type="ORF">MasN3_02840</name>
</gene>
<dbReference type="PANTHER" id="PTHR40590">
    <property type="entry name" value="CYTOPLASMIC PROTEIN-RELATED"/>
    <property type="match status" value="1"/>
</dbReference>
<keyword evidence="3" id="KW-1185">Reference proteome</keyword>
<feature type="signal peptide" evidence="1">
    <location>
        <begin position="1"/>
        <end position="22"/>
    </location>
</feature>
<feature type="chain" id="PRO_5045902596" evidence="1">
    <location>
        <begin position="23"/>
        <end position="300"/>
    </location>
</feature>
<keyword evidence="1" id="KW-0732">Signal</keyword>
<keyword evidence="2" id="KW-0449">Lipoprotein</keyword>
<dbReference type="RefSeq" id="WP_281911674.1">
    <property type="nucleotide sequence ID" value="NZ_AP026966.1"/>
</dbReference>
<dbReference type="PANTHER" id="PTHR40590:SF1">
    <property type="entry name" value="CYTOPLASMIC PROTEIN"/>
    <property type="match status" value="1"/>
</dbReference>
<dbReference type="EMBL" id="AP026966">
    <property type="protein sequence ID" value="BDT56790.1"/>
    <property type="molecule type" value="Genomic_DNA"/>
</dbReference>
<dbReference type="Proteomes" id="UP001163336">
    <property type="component" value="Chromosome"/>
</dbReference>
<protein>
    <submittedName>
        <fullName evidence="2">Lipoprotein</fullName>
    </submittedName>
</protein>
<evidence type="ECO:0000313" key="2">
    <source>
        <dbReference type="EMBL" id="BDT56790.1"/>
    </source>
</evidence>
<dbReference type="CDD" id="cd14789">
    <property type="entry name" value="Tiki"/>
    <property type="match status" value="1"/>
</dbReference>
<reference evidence="2" key="1">
    <citation type="submission" date="2022-11" db="EMBL/GenBank/DDBJ databases">
        <title>Isolation and characterization of PLA-degrading bacterium Massilia sp. from Antarctic soil.</title>
        <authorList>
            <person name="Sato K."/>
            <person name="Gomez-Fuentes C."/>
            <person name="Ahmad S.A."/>
            <person name="Zulkharnain A."/>
        </authorList>
    </citation>
    <scope>NUCLEOTIDE SEQUENCE</scope>
    <source>
        <strain evidence="2">N-3</strain>
    </source>
</reference>
<dbReference type="InterPro" id="IPR002816">
    <property type="entry name" value="TraB/PrgY/GumN_fam"/>
</dbReference>
<organism evidence="2 3">
    <name type="scientific">Massilia varians</name>
    <dbReference type="NCBI Taxonomy" id="457921"/>
    <lineage>
        <taxon>Bacteria</taxon>
        <taxon>Pseudomonadati</taxon>
        <taxon>Pseudomonadota</taxon>
        <taxon>Betaproteobacteria</taxon>
        <taxon>Burkholderiales</taxon>
        <taxon>Oxalobacteraceae</taxon>
        <taxon>Telluria group</taxon>
        <taxon>Massilia</taxon>
    </lineage>
</organism>
<evidence type="ECO:0000313" key="3">
    <source>
        <dbReference type="Proteomes" id="UP001163336"/>
    </source>
</evidence>
<evidence type="ECO:0000256" key="1">
    <source>
        <dbReference type="SAM" id="SignalP"/>
    </source>
</evidence>
<accession>A0ABM8C0T9</accession>
<dbReference type="InterPro" id="IPR047111">
    <property type="entry name" value="YbaP-like"/>
</dbReference>
<sequence>MQRRPIIVVFLSLFLLAFQAMAAEVGTARGALFKATDKGNTLYLYGTMHVGRADFYPLEPRIRAAIAAAPTLALEIDMKSDPAAIAAAVQQHGMFPPGSPGYAALAPERRARIEAALRKHGLEPAAVAQFKPWMLVTMLAVFETVKLGYDPALGVDDHLATLARQGKTRIAELETMHYQAGLLNRLSDEEQWRLLEETLEDMASGRQLRETRELLDAYERADRRAQEDLMRRVDSDDSLTGKFTRDILLHERNGPMADKAAALLARENNAVVAVGLLHLLGQGGLPELLRKRGIKVERIY</sequence>
<proteinExistence type="predicted"/>
<dbReference type="Pfam" id="PF01963">
    <property type="entry name" value="TraB_PrgY_gumN"/>
    <property type="match status" value="1"/>
</dbReference>
<name>A0ABM8C0T9_9BURK</name>